<gene>
    <name evidence="2" type="ORF">VKT23_008124</name>
</gene>
<dbReference type="Pfam" id="PF24764">
    <property type="entry name" value="rva_4"/>
    <property type="match status" value="1"/>
</dbReference>
<protein>
    <recommendedName>
        <fullName evidence="1">Integrase core domain-containing protein</fullName>
    </recommendedName>
</protein>
<keyword evidence="3" id="KW-1185">Reference proteome</keyword>
<name>A0ABR1JHY4_9AGAR</name>
<reference evidence="2 3" key="1">
    <citation type="submission" date="2024-01" db="EMBL/GenBank/DDBJ databases">
        <title>A draft genome for the cacao thread blight pathogen Marasmiellus scandens.</title>
        <authorList>
            <person name="Baruah I.K."/>
            <person name="Leung J."/>
            <person name="Bukari Y."/>
            <person name="Amoako-Attah I."/>
            <person name="Meinhardt L.W."/>
            <person name="Bailey B.A."/>
            <person name="Cohen S.P."/>
        </authorList>
    </citation>
    <scope>NUCLEOTIDE SEQUENCE [LARGE SCALE GENOMIC DNA]</scope>
    <source>
        <strain evidence="2 3">GH-19</strain>
    </source>
</reference>
<sequence>MPNQYKPNPPLDLIRPWMEEYWAMDWDVKKIWIRIRDHHIDKEEYGIGSLMKEAGLLGVRAQGHTAHTIKPYVENLRTMYPKAGLREMKSLLKHELGVAVARDVLWDYFHIYESHLIKFRKGRNLVRKQFWSAGVNDIWAFDQHDKWKYKFGLALHVCVDPFSGYILWLKIWWTNSNPVLILSYYTEVVEETGYVCLVTQSDLGTENVGIANAHTVLRQLHDPTLQGTIQHRYMAEKKNVMPEIEWSQLRRRWTPGWEDLLDWGVQQGWYSVENELENFVFRWIFIPLLQRELDLYRTRKNYTAKRKDKNKILPHGVPADINRNPKQYNSENFSINVNPEHLESVKAQFIPEGHAVFDLVPPSFNELISNVYEELGKPEVNRSNVWNVYCILLERIRDVHAEDIAKHAVEWKKAYSLAREENWETDKIVAMEGRPLIEEEGYLGGVNGGLGILDPHTTPFQIPEQPELILDFPEELNGFYPSSSNGVYIQ</sequence>
<dbReference type="PANTHER" id="PTHR46177">
    <property type="entry name" value="INTEGRASE CATALYTIC DOMAIN-CONTAINING PROTEIN"/>
    <property type="match status" value="1"/>
</dbReference>
<organism evidence="2 3">
    <name type="scientific">Marasmiellus scandens</name>
    <dbReference type="NCBI Taxonomy" id="2682957"/>
    <lineage>
        <taxon>Eukaryota</taxon>
        <taxon>Fungi</taxon>
        <taxon>Dikarya</taxon>
        <taxon>Basidiomycota</taxon>
        <taxon>Agaricomycotina</taxon>
        <taxon>Agaricomycetes</taxon>
        <taxon>Agaricomycetidae</taxon>
        <taxon>Agaricales</taxon>
        <taxon>Marasmiineae</taxon>
        <taxon>Omphalotaceae</taxon>
        <taxon>Marasmiellus</taxon>
    </lineage>
</organism>
<dbReference type="EMBL" id="JBANRG010000012">
    <property type="protein sequence ID" value="KAK7461697.1"/>
    <property type="molecule type" value="Genomic_DNA"/>
</dbReference>
<accession>A0ABR1JHY4</accession>
<dbReference type="PANTHER" id="PTHR46177:SF1">
    <property type="entry name" value="INTEGRASE CATALYTIC DOMAIN-CONTAINING PROTEIN"/>
    <property type="match status" value="1"/>
</dbReference>
<evidence type="ECO:0000313" key="2">
    <source>
        <dbReference type="EMBL" id="KAK7461697.1"/>
    </source>
</evidence>
<dbReference type="Proteomes" id="UP001498398">
    <property type="component" value="Unassembled WGS sequence"/>
</dbReference>
<dbReference type="InterPro" id="IPR058913">
    <property type="entry name" value="Integrase_dom_put"/>
</dbReference>
<comment type="caution">
    <text evidence="2">The sequence shown here is derived from an EMBL/GenBank/DDBJ whole genome shotgun (WGS) entry which is preliminary data.</text>
</comment>
<feature type="domain" description="Integrase core" evidence="1">
    <location>
        <begin position="134"/>
        <end position="311"/>
    </location>
</feature>
<evidence type="ECO:0000313" key="3">
    <source>
        <dbReference type="Proteomes" id="UP001498398"/>
    </source>
</evidence>
<evidence type="ECO:0000259" key="1">
    <source>
        <dbReference type="Pfam" id="PF24764"/>
    </source>
</evidence>
<proteinExistence type="predicted"/>